<dbReference type="Proteomes" id="UP001501570">
    <property type="component" value="Unassembled WGS sequence"/>
</dbReference>
<dbReference type="SUPFAM" id="SSF56112">
    <property type="entry name" value="Protein kinase-like (PK-like)"/>
    <property type="match status" value="1"/>
</dbReference>
<feature type="region of interest" description="Disordered" evidence="1">
    <location>
        <begin position="1"/>
        <end position="23"/>
    </location>
</feature>
<dbReference type="PANTHER" id="PTHR45890">
    <property type="entry name" value="AARF DOMAIN CONTAINING KINASE 2 (PREDICTED)"/>
    <property type="match status" value="1"/>
</dbReference>
<dbReference type="Gene3D" id="1.10.510.10">
    <property type="entry name" value="Transferase(Phosphotransferase) domain 1"/>
    <property type="match status" value="1"/>
</dbReference>
<sequence>MSVLSTRSEPALDPREPDPEPTATVGRAYVAARLATWIATVAAHGARTGAEAVTGRLRRPARRQVTVRGLTRLLIRLGPTFVKGGQLLSTRQDLLPPAWCTVLGRLHDRVGPMPRRVAEAALRGGYPDDAPPFAEFDWDGVASGSIAGVYRARLRDGRQVAVKVRRPAISRRMRADFRLLRAGARLGQSVPGLRRVPMARMVDHLALAVLRQLDFAAEARALEELRRNLDGLIQVPRPIPEASGDGVLVMEFVDGLDRFAPADFTREQRREIVVRVLHGVYRMLFVDGLVHCDMHPGNLYLTRAGTVVLLDAGFVVRLDPKIKRLFAEFFLNLSTGRGEAGADVVLASAEHVAPGADLAAFREGVVDLIKVSHRQTAGQFRLAPFAARLFDLQRRYGVAAAPDFVFPLLSLLVLEGMINDFDVDVDFQAEAIPTLLTVLRR</sequence>
<dbReference type="EMBL" id="BAABJQ010000002">
    <property type="protein sequence ID" value="GAA5179041.1"/>
    <property type="molecule type" value="Genomic_DNA"/>
</dbReference>
<dbReference type="CDD" id="cd05121">
    <property type="entry name" value="ABC1_ADCK3-like"/>
    <property type="match status" value="1"/>
</dbReference>
<gene>
    <name evidence="3" type="ORF">GCM10023322_07790</name>
</gene>
<evidence type="ECO:0000256" key="1">
    <source>
        <dbReference type="SAM" id="MobiDB-lite"/>
    </source>
</evidence>
<dbReference type="InterPro" id="IPR052402">
    <property type="entry name" value="ADCK_kinase"/>
</dbReference>
<protein>
    <recommendedName>
        <fullName evidence="2">Protein kinase domain-containing protein</fullName>
    </recommendedName>
</protein>
<dbReference type="InterPro" id="IPR004147">
    <property type="entry name" value="ABC1_dom"/>
</dbReference>
<dbReference type="PROSITE" id="PS50011">
    <property type="entry name" value="PROTEIN_KINASE_DOM"/>
    <property type="match status" value="1"/>
</dbReference>
<evidence type="ECO:0000313" key="4">
    <source>
        <dbReference type="Proteomes" id="UP001501570"/>
    </source>
</evidence>
<evidence type="ECO:0000313" key="3">
    <source>
        <dbReference type="EMBL" id="GAA5179041.1"/>
    </source>
</evidence>
<comment type="caution">
    <text evidence="3">The sequence shown here is derived from an EMBL/GenBank/DDBJ whole genome shotgun (WGS) entry which is preliminary data.</text>
</comment>
<accession>A0ABP9RLQ2</accession>
<dbReference type="PANTHER" id="PTHR45890:SF1">
    <property type="entry name" value="AARF DOMAIN CONTAINING KINASE 2"/>
    <property type="match status" value="1"/>
</dbReference>
<organism evidence="3 4">
    <name type="scientific">Rugosimonospora acidiphila</name>
    <dbReference type="NCBI Taxonomy" id="556531"/>
    <lineage>
        <taxon>Bacteria</taxon>
        <taxon>Bacillati</taxon>
        <taxon>Actinomycetota</taxon>
        <taxon>Actinomycetes</taxon>
        <taxon>Micromonosporales</taxon>
        <taxon>Micromonosporaceae</taxon>
        <taxon>Rugosimonospora</taxon>
    </lineage>
</organism>
<reference evidence="4" key="1">
    <citation type="journal article" date="2019" name="Int. J. Syst. Evol. Microbiol.">
        <title>The Global Catalogue of Microorganisms (GCM) 10K type strain sequencing project: providing services to taxonomists for standard genome sequencing and annotation.</title>
        <authorList>
            <consortium name="The Broad Institute Genomics Platform"/>
            <consortium name="The Broad Institute Genome Sequencing Center for Infectious Disease"/>
            <person name="Wu L."/>
            <person name="Ma J."/>
        </authorList>
    </citation>
    <scope>NUCLEOTIDE SEQUENCE [LARGE SCALE GENOMIC DNA]</scope>
    <source>
        <strain evidence="4">JCM 18304</strain>
    </source>
</reference>
<dbReference type="RefSeq" id="WP_345626152.1">
    <property type="nucleotide sequence ID" value="NZ_BAABJQ010000002.1"/>
</dbReference>
<keyword evidence="4" id="KW-1185">Reference proteome</keyword>
<evidence type="ECO:0000259" key="2">
    <source>
        <dbReference type="PROSITE" id="PS50011"/>
    </source>
</evidence>
<dbReference type="InterPro" id="IPR000719">
    <property type="entry name" value="Prot_kinase_dom"/>
</dbReference>
<feature type="domain" description="Protein kinase" evidence="2">
    <location>
        <begin position="135"/>
        <end position="441"/>
    </location>
</feature>
<dbReference type="Pfam" id="PF03109">
    <property type="entry name" value="ABC1"/>
    <property type="match status" value="1"/>
</dbReference>
<dbReference type="SMART" id="SM00220">
    <property type="entry name" value="S_TKc"/>
    <property type="match status" value="1"/>
</dbReference>
<name>A0ABP9RLQ2_9ACTN</name>
<proteinExistence type="predicted"/>
<dbReference type="InterPro" id="IPR011009">
    <property type="entry name" value="Kinase-like_dom_sf"/>
</dbReference>